<accession>A0AAX2UM93</accession>
<dbReference type="InterPro" id="IPR009468">
    <property type="entry name" value="DUF1090"/>
</dbReference>
<reference evidence="2 4" key="1">
    <citation type="submission" date="2019-05" db="EMBL/GenBank/DDBJ databases">
        <title>Draft genomes of eight strains of Campylobacter helveticus isolated from cats and a dog in New Zealand.</title>
        <authorList>
            <person name="Bojanic K."/>
            <person name="Midwinter A.C."/>
            <person name="Biggs P.J."/>
            <person name="Acke E."/>
            <person name="Cornelius A.J."/>
            <person name="Marshall J.C."/>
        </authorList>
    </citation>
    <scope>NUCLEOTIDE SEQUENCE [LARGE SCALE GENOMIC DNA]</scope>
    <source>
        <strain evidence="2 4">ACP123b</strain>
    </source>
</reference>
<evidence type="ECO:0000313" key="4">
    <source>
        <dbReference type="Proteomes" id="UP000306813"/>
    </source>
</evidence>
<protein>
    <submittedName>
        <fullName evidence="2">DUF1090 family protein</fullName>
    </submittedName>
</protein>
<dbReference type="Proteomes" id="UP000321317">
    <property type="component" value="Unassembled WGS sequence"/>
</dbReference>
<name>A0AAX2UM93_9BACT</name>
<organism evidence="2 4">
    <name type="scientific">Campylobacter helveticus</name>
    <dbReference type="NCBI Taxonomy" id="28898"/>
    <lineage>
        <taxon>Bacteria</taxon>
        <taxon>Pseudomonadati</taxon>
        <taxon>Campylobacterota</taxon>
        <taxon>Epsilonproteobacteria</taxon>
        <taxon>Campylobacterales</taxon>
        <taxon>Campylobacteraceae</taxon>
        <taxon>Campylobacter</taxon>
    </lineage>
</organism>
<evidence type="ECO:0000256" key="1">
    <source>
        <dbReference type="SAM" id="Coils"/>
    </source>
</evidence>
<proteinExistence type="predicted"/>
<evidence type="ECO:0000313" key="3">
    <source>
        <dbReference type="EMBL" id="TXK54384.1"/>
    </source>
</evidence>
<dbReference type="Proteomes" id="UP000306813">
    <property type="component" value="Unassembled WGS sequence"/>
</dbReference>
<dbReference type="AlphaFoldDB" id="A0AAX2UM93"/>
<evidence type="ECO:0000313" key="5">
    <source>
        <dbReference type="Proteomes" id="UP000321317"/>
    </source>
</evidence>
<evidence type="ECO:0000313" key="2">
    <source>
        <dbReference type="EMBL" id="TNB58258.1"/>
    </source>
</evidence>
<gene>
    <name evidence="2" type="ORF">FDW42_02680</name>
    <name evidence="3" type="ORF">FVD16_09290</name>
</gene>
<sequence length="146" mass="17272">MMKCLKMFLKRLLKRETDRGVAMMKFVVLLVCVLSFGFANECEEKILKLEDELKYAKKYDNAFKARDLENAIATLKTKCKENPNYYKEVLQTKQDKQKQIEALEEDIEKLSDNQDSMPKAEYKFKKEKLKAQKDILKDELKALELY</sequence>
<reference evidence="3 5" key="2">
    <citation type="submission" date="2019-08" db="EMBL/GenBank/DDBJ databases">
        <title>Rapid identification of Enteric Bacteria from Whole Genome Sequences (WGS) using Average Nucleotide Identity (ANI).</title>
        <authorList>
            <person name="Lane C."/>
        </authorList>
    </citation>
    <scope>NUCLEOTIDE SEQUENCE [LARGE SCALE GENOMIC DNA]</scope>
    <source>
        <strain evidence="3 5">D4984</strain>
    </source>
</reference>
<dbReference type="Pfam" id="PF06476">
    <property type="entry name" value="DUF1090"/>
    <property type="match status" value="1"/>
</dbReference>
<feature type="coiled-coil region" evidence="1">
    <location>
        <begin position="86"/>
        <end position="146"/>
    </location>
</feature>
<dbReference type="EMBL" id="VDBS01000024">
    <property type="protein sequence ID" value="TNB58258.1"/>
    <property type="molecule type" value="Genomic_DNA"/>
</dbReference>
<comment type="caution">
    <text evidence="2">The sequence shown here is derived from an EMBL/GenBank/DDBJ whole genome shotgun (WGS) entry which is preliminary data.</text>
</comment>
<keyword evidence="5" id="KW-1185">Reference proteome</keyword>
<keyword evidence="1" id="KW-0175">Coiled coil</keyword>
<dbReference type="EMBL" id="VRMA01000073">
    <property type="protein sequence ID" value="TXK54384.1"/>
    <property type="molecule type" value="Genomic_DNA"/>
</dbReference>